<feature type="region of interest" description="Disordered" evidence="1">
    <location>
        <begin position="294"/>
        <end position="317"/>
    </location>
</feature>
<dbReference type="VEuPathDB" id="FungiDB:PABG_06308"/>
<feature type="compositionally biased region" description="Low complexity" evidence="1">
    <location>
        <begin position="294"/>
        <end position="305"/>
    </location>
</feature>
<accession>A0A1D2JPV0</accession>
<evidence type="ECO:0000256" key="1">
    <source>
        <dbReference type="SAM" id="MobiDB-lite"/>
    </source>
</evidence>
<feature type="compositionally biased region" description="Low complexity" evidence="1">
    <location>
        <begin position="415"/>
        <end position="428"/>
    </location>
</feature>
<feature type="compositionally biased region" description="Low complexity" evidence="1">
    <location>
        <begin position="447"/>
        <end position="463"/>
    </location>
</feature>
<feature type="compositionally biased region" description="Basic and acidic residues" evidence="1">
    <location>
        <begin position="400"/>
        <end position="411"/>
    </location>
</feature>
<protein>
    <submittedName>
        <fullName evidence="2">Uncharacterized protein</fullName>
    </submittedName>
</protein>
<feature type="compositionally biased region" description="Pro residues" evidence="1">
    <location>
        <begin position="429"/>
        <end position="440"/>
    </location>
</feature>
<dbReference type="Proteomes" id="UP000242814">
    <property type="component" value="Unassembled WGS sequence"/>
</dbReference>
<comment type="caution">
    <text evidence="2">The sequence shown here is derived from an EMBL/GenBank/DDBJ whole genome shotgun (WGS) entry which is preliminary data.</text>
</comment>
<proteinExistence type="predicted"/>
<reference evidence="2 3" key="1">
    <citation type="submission" date="2016-06" db="EMBL/GenBank/DDBJ databases">
        <authorList>
            <person name="Kjaerup R.B."/>
            <person name="Dalgaard T.S."/>
            <person name="Juul-Madsen H.R."/>
        </authorList>
    </citation>
    <scope>NUCLEOTIDE SEQUENCE [LARGE SCALE GENOMIC DNA]</scope>
    <source>
        <strain evidence="2 3">Pb300</strain>
    </source>
</reference>
<sequence length="515" mass="57618">MAISDTLMVYGNIVNALQPSNPSEQWKVSLQEVKLLYFRRQYKQCAAKSTKLLREVDQLQAIHKAFLHYYCAISYEALGRGAHNYSSNKLPLLNLARDNFMACKSSLVAALPGSDEKKKQPQLPQPPPPRISSQRRREHASTNDKRKTYPATSPIQLRRDTPILIENETNIVAPLLEPAEQKTASQHTSVPSDNTATHAVSRHKRDLMPSPLRIHKICNSEICNSGFLHNQLIEYNPPSLPPPTRPLPELPPEAHYRTHSRDPISLAPHHPDAESIVSLYAPLEPQFYRHSIDSSATSASNTGAAHRSRINSTRSHCQQQQQWNINRIFPLPADSQLIPLITSLCTQLDANVKSTGALISKTLDLQRVHNAKKSNRFASFWSFTPTYDDPNDTSTNTSEPHPHNHQFHDYTRNNSTTQPRTSHPSTPSSTPPPLPIPGPTPTDKIHTTTTTTTTIPSSSLSPSDETREQRIARLRTDGWMTVGLRSTKCAWKGTAYYERLCNEALAELYGNGRAG</sequence>
<gene>
    <name evidence="2" type="ORF">ACO22_00209</name>
</gene>
<evidence type="ECO:0000313" key="2">
    <source>
        <dbReference type="EMBL" id="ODH45213.1"/>
    </source>
</evidence>
<feature type="region of interest" description="Disordered" evidence="1">
    <location>
        <begin position="113"/>
        <end position="162"/>
    </location>
</feature>
<evidence type="ECO:0000313" key="3">
    <source>
        <dbReference type="Proteomes" id="UP000242814"/>
    </source>
</evidence>
<name>A0A1D2JPV0_PARBR</name>
<dbReference type="VEuPathDB" id="FungiDB:PADG_07651"/>
<feature type="region of interest" description="Disordered" evidence="1">
    <location>
        <begin position="391"/>
        <end position="468"/>
    </location>
</feature>
<dbReference type="AlphaFoldDB" id="A0A1D2JPV0"/>
<organism evidence="2 3">
    <name type="scientific">Paracoccidioides brasiliensis</name>
    <dbReference type="NCBI Taxonomy" id="121759"/>
    <lineage>
        <taxon>Eukaryota</taxon>
        <taxon>Fungi</taxon>
        <taxon>Dikarya</taxon>
        <taxon>Ascomycota</taxon>
        <taxon>Pezizomycotina</taxon>
        <taxon>Eurotiomycetes</taxon>
        <taxon>Eurotiomycetidae</taxon>
        <taxon>Onygenales</taxon>
        <taxon>Ajellomycetaceae</taxon>
        <taxon>Paracoccidioides</taxon>
    </lineage>
</organism>
<dbReference type="EMBL" id="LZYO01000004">
    <property type="protein sequence ID" value="ODH45213.1"/>
    <property type="molecule type" value="Genomic_DNA"/>
</dbReference>